<dbReference type="EMBL" id="DWZI01000043">
    <property type="protein sequence ID" value="HJA86289.1"/>
    <property type="molecule type" value="Genomic_DNA"/>
</dbReference>
<evidence type="ECO:0000313" key="5">
    <source>
        <dbReference type="Proteomes" id="UP000823862"/>
    </source>
</evidence>
<gene>
    <name evidence="4" type="ORF">H9950_08920</name>
</gene>
<comment type="caution">
    <text evidence="4">The sequence shown here is derived from an EMBL/GenBank/DDBJ whole genome shotgun (WGS) entry which is preliminary data.</text>
</comment>
<dbReference type="AlphaFoldDB" id="A0A9D2HVZ1"/>
<reference evidence="4" key="1">
    <citation type="journal article" date="2021" name="PeerJ">
        <title>Extensive microbial diversity within the chicken gut microbiome revealed by metagenomics and culture.</title>
        <authorList>
            <person name="Gilroy R."/>
            <person name="Ravi A."/>
            <person name="Getino M."/>
            <person name="Pursley I."/>
            <person name="Horton D.L."/>
            <person name="Alikhan N.F."/>
            <person name="Baker D."/>
            <person name="Gharbi K."/>
            <person name="Hall N."/>
            <person name="Watson M."/>
            <person name="Adriaenssens E.M."/>
            <person name="Foster-Nyarko E."/>
            <person name="Jarju S."/>
            <person name="Secka A."/>
            <person name="Antonio M."/>
            <person name="Oren A."/>
            <person name="Chaudhuri R.R."/>
            <person name="La Ragione R."/>
            <person name="Hildebrand F."/>
            <person name="Pallen M.J."/>
        </authorList>
    </citation>
    <scope>NUCLEOTIDE SEQUENCE</scope>
    <source>
        <strain evidence="4">ChiHjej12B11-9795</strain>
    </source>
</reference>
<dbReference type="PANTHER" id="PTHR47245">
    <property type="entry name" value="PEPTIDYLPROLYL ISOMERASE"/>
    <property type="match status" value="1"/>
</dbReference>
<evidence type="ECO:0000256" key="2">
    <source>
        <dbReference type="SAM" id="SignalP"/>
    </source>
</evidence>
<evidence type="ECO:0000313" key="4">
    <source>
        <dbReference type="EMBL" id="HJA86289.1"/>
    </source>
</evidence>
<sequence>MRNIIRHLLGLLACLCPMLALSAKDDPVLMRIGGHEVPLSEFEYACRRTLRTSTSDPVPLKELARSYADFQLKVQAARRAGLDTLPDFRHRLETYRARLSLTYLTDSATLDRALHRRYSRLAARGPRVQVRQIFCRLSQNATGESLREATARMDSIYKALCQAGPDSFDSFVERYSDDKAVRWLLRLDETAEFEDSVWAMKPGTFSRPFFTPRGLHIVKLLQQQAVPPFEAMRDSLLQACPECLEEAARKQASLLSATRQTALTDKQVREVLATECARLEYREADFRLAVQAYADSLLALAATKREIPAHPDSTTLQHYFGRHHDRYDWDMPRYRGIVLLCSSRRVAKRARKMLKHLPAQDWLDAIRLLLNKEDTLVLAHQGTFAPGQDAWVDEHIFKQGKAPERPGYEHVVLLGRKLKGPENYREVEQTVVSDWQIASESRWLSALRNANKVEINQEVLKTVNYHRNKR</sequence>
<feature type="domain" description="PpiC" evidence="3">
    <location>
        <begin position="125"/>
        <end position="222"/>
    </location>
</feature>
<dbReference type="Gene3D" id="3.10.50.40">
    <property type="match status" value="1"/>
</dbReference>
<evidence type="ECO:0000256" key="1">
    <source>
        <dbReference type="PROSITE-ProRule" id="PRU00278"/>
    </source>
</evidence>
<feature type="chain" id="PRO_5039721502" evidence="2">
    <location>
        <begin position="23"/>
        <end position="470"/>
    </location>
</feature>
<dbReference type="SUPFAM" id="SSF54534">
    <property type="entry name" value="FKBP-like"/>
    <property type="match status" value="1"/>
</dbReference>
<keyword evidence="1 4" id="KW-0413">Isomerase</keyword>
<keyword evidence="1" id="KW-0697">Rotamase</keyword>
<accession>A0A9D2HVZ1</accession>
<dbReference type="Proteomes" id="UP000823862">
    <property type="component" value="Unassembled WGS sequence"/>
</dbReference>
<dbReference type="Pfam" id="PF00639">
    <property type="entry name" value="Rotamase"/>
    <property type="match status" value="1"/>
</dbReference>
<evidence type="ECO:0000259" key="3">
    <source>
        <dbReference type="PROSITE" id="PS50198"/>
    </source>
</evidence>
<keyword evidence="2" id="KW-0732">Signal</keyword>
<dbReference type="GO" id="GO:0003755">
    <property type="term" value="F:peptidyl-prolyl cis-trans isomerase activity"/>
    <property type="evidence" value="ECO:0007669"/>
    <property type="project" value="UniProtKB-KW"/>
</dbReference>
<dbReference type="InterPro" id="IPR050245">
    <property type="entry name" value="PrsA_foldase"/>
</dbReference>
<reference evidence="4" key="2">
    <citation type="submission" date="2021-04" db="EMBL/GenBank/DDBJ databases">
        <authorList>
            <person name="Gilroy R."/>
        </authorList>
    </citation>
    <scope>NUCLEOTIDE SEQUENCE</scope>
    <source>
        <strain evidence="4">ChiHjej12B11-9795</strain>
    </source>
</reference>
<organism evidence="4 5">
    <name type="scientific">Candidatus Bacteroides avicola</name>
    <dbReference type="NCBI Taxonomy" id="2838468"/>
    <lineage>
        <taxon>Bacteria</taxon>
        <taxon>Pseudomonadati</taxon>
        <taxon>Bacteroidota</taxon>
        <taxon>Bacteroidia</taxon>
        <taxon>Bacteroidales</taxon>
        <taxon>Bacteroidaceae</taxon>
        <taxon>Bacteroides</taxon>
    </lineage>
</organism>
<protein>
    <submittedName>
        <fullName evidence="4">Peptidyl-prolyl cis-trans isomerase</fullName>
    </submittedName>
</protein>
<feature type="signal peptide" evidence="2">
    <location>
        <begin position="1"/>
        <end position="22"/>
    </location>
</feature>
<dbReference type="PANTHER" id="PTHR47245:SF2">
    <property type="entry name" value="PEPTIDYL-PROLYL CIS-TRANS ISOMERASE HP_0175-RELATED"/>
    <property type="match status" value="1"/>
</dbReference>
<proteinExistence type="predicted"/>
<dbReference type="InterPro" id="IPR046357">
    <property type="entry name" value="PPIase_dom_sf"/>
</dbReference>
<name>A0A9D2HVZ1_9BACE</name>
<dbReference type="PROSITE" id="PS50198">
    <property type="entry name" value="PPIC_PPIASE_2"/>
    <property type="match status" value="1"/>
</dbReference>
<dbReference type="InterPro" id="IPR000297">
    <property type="entry name" value="PPIase_PpiC"/>
</dbReference>